<evidence type="ECO:0000256" key="1">
    <source>
        <dbReference type="SAM" id="MobiDB-lite"/>
    </source>
</evidence>
<accession>A0AA96CUT1</accession>
<dbReference type="EMBL" id="CP134846">
    <property type="protein sequence ID" value="WNL16281.1"/>
    <property type="molecule type" value="Genomic_DNA"/>
</dbReference>
<evidence type="ECO:0000313" key="2">
    <source>
        <dbReference type="EMBL" id="WNL16281.1"/>
    </source>
</evidence>
<protein>
    <submittedName>
        <fullName evidence="2">Uncharacterized protein</fullName>
    </submittedName>
</protein>
<gene>
    <name evidence="2" type="ORF">RJG54_08660</name>
</gene>
<feature type="region of interest" description="Disordered" evidence="1">
    <location>
        <begin position="431"/>
        <end position="462"/>
    </location>
</feature>
<name>A0AA96CUT1_9BACT</name>
<proteinExistence type="predicted"/>
<feature type="compositionally biased region" description="Polar residues" evidence="1">
    <location>
        <begin position="441"/>
        <end position="456"/>
    </location>
</feature>
<reference evidence="2" key="1">
    <citation type="submission" date="2023-09" db="EMBL/GenBank/DDBJ databases">
        <title>Arcobacter tbilisiensis sp. nov. isolated from chicken meat in Tbilisi, Georgia.</title>
        <authorList>
            <person name="Matthias R."/>
            <person name="Zautner A.E."/>
        </authorList>
    </citation>
    <scope>NUCLEOTIDE SEQUENCE</scope>
    <source>
        <strain evidence="2">LEO 107</strain>
    </source>
</reference>
<feature type="compositionally biased region" description="Basic and acidic residues" evidence="1">
    <location>
        <begin position="431"/>
        <end position="440"/>
    </location>
</feature>
<sequence>MSRDSNRFKLDPTIVALNSQTAGQNYGQVISQAFKDLGDIENNKINLQLADTKNQYEEIKLNSIKDELDDDKIFNSYLLADDKNEFLKNNKFKTSKYSLMGENYKNSLSLQEQEGHVKSALTMFSDDKGNFNRNEAFTHLSKKFKEGVISEKQLYDIADSIDQKTQSGIYTPKTSMKDQLDMMKTQAEIRKINNDIANPRGVEYAPTSEMKNYEAYAKSMKNSGMSPKAYHEWIDDNNLNKNMGMGVKDINYANSAVTQALNSDNKSERIQAANIYSNIIKDAKEVDKYFRGLAPTTYQLNEAQKIVEKGGAGVGDEIKNQFSVWTGLAWDDTTQEGRTAFLSVLQPLAKATMTGSVSDRDMKTLENSFSNLYKSDKALANALKNKTEQLLYTAEQYEQRHPDYVKLTGYDKNTNLLRTILNSGEKENTGTKILIDKRTEPSTQTQPSQEINTNKPSWKDYE</sequence>
<dbReference type="AlphaFoldDB" id="A0AA96CUT1"/>
<organism evidence="2">
    <name type="scientific">Arcobacter sp. AZ-2023</name>
    <dbReference type="NCBI Taxonomy" id="3074453"/>
    <lineage>
        <taxon>Bacteria</taxon>
        <taxon>Pseudomonadati</taxon>
        <taxon>Campylobacterota</taxon>
        <taxon>Epsilonproteobacteria</taxon>
        <taxon>Campylobacterales</taxon>
        <taxon>Arcobacteraceae</taxon>
        <taxon>Arcobacter</taxon>
    </lineage>
</organism>